<dbReference type="InParanoid" id="A0A7M7K5W0"/>
<dbReference type="KEGG" id="vde:111250213"/>
<accession>A0A7M7K5W0</accession>
<protein>
    <submittedName>
        <fullName evidence="1">Uncharacterized protein</fullName>
    </submittedName>
</protein>
<dbReference type="RefSeq" id="XP_022660831.1">
    <property type="nucleotide sequence ID" value="XM_022805096.1"/>
</dbReference>
<evidence type="ECO:0000313" key="2">
    <source>
        <dbReference type="Proteomes" id="UP000594260"/>
    </source>
</evidence>
<dbReference type="Proteomes" id="UP000594260">
    <property type="component" value="Unplaced"/>
</dbReference>
<sequence length="445" mass="50969">MNPDQPSPDRGTESIKMANRDEECYLPMTPDELNDLRKVIDKLPSSRQNGVLCRVLESVSHGVNFNGPSCQDMYVYIVQRLPISSIDACRRTYAALKRCGRERNMTKLFNSLVESLLRSLQQTLIDQLTVDDLNQLVIAAPEAESLDFINEVIDENRILPVRRFYTGPLDENKAYQALESAGYGFNSIEDLLECIESKNIEHPGCIKQARVMLLSIFSRHDDLVERQMKTISVVTNRIGYCPLEALPVLVNILRCNHRRTDYPFALACVGNLDLAALDANEFLNLTILLLQLRHYAPVFFKEVLITLNKLFDKVSNSYSIQERKNIQNKVLDMLLEIAINTREKECQLQLVAFTEKLQRQGVQPNRDIYVTLIDNANSVSVINQICGILLRLEEGGAKPDRKLIAKVNKAVLTWYPVSKKRKRTNERLELIRHEQPNVYNYTNRT</sequence>
<organism evidence="1 2">
    <name type="scientific">Varroa destructor</name>
    <name type="common">Honeybee mite</name>
    <dbReference type="NCBI Taxonomy" id="109461"/>
    <lineage>
        <taxon>Eukaryota</taxon>
        <taxon>Metazoa</taxon>
        <taxon>Ecdysozoa</taxon>
        <taxon>Arthropoda</taxon>
        <taxon>Chelicerata</taxon>
        <taxon>Arachnida</taxon>
        <taxon>Acari</taxon>
        <taxon>Parasitiformes</taxon>
        <taxon>Mesostigmata</taxon>
        <taxon>Gamasina</taxon>
        <taxon>Dermanyssoidea</taxon>
        <taxon>Varroidae</taxon>
        <taxon>Varroa</taxon>
    </lineage>
</organism>
<dbReference type="EnsemblMetazoa" id="XM_022805096">
    <property type="protein sequence ID" value="XP_022660831"/>
    <property type="gene ID" value="LOC111250213"/>
</dbReference>
<dbReference type="AlphaFoldDB" id="A0A7M7K5W0"/>
<dbReference type="GeneID" id="111250213"/>
<proteinExistence type="predicted"/>
<name>A0A7M7K5W0_VARDE</name>
<keyword evidence="2" id="KW-1185">Reference proteome</keyword>
<reference evidence="1" key="1">
    <citation type="submission" date="2021-01" db="UniProtKB">
        <authorList>
            <consortium name="EnsemblMetazoa"/>
        </authorList>
    </citation>
    <scope>IDENTIFICATION</scope>
</reference>
<evidence type="ECO:0000313" key="1">
    <source>
        <dbReference type="EnsemblMetazoa" id="XP_022660831"/>
    </source>
</evidence>